<dbReference type="EMBL" id="JGZK01000023">
    <property type="protein sequence ID" value="KFI83212.1"/>
    <property type="molecule type" value="Genomic_DNA"/>
</dbReference>
<evidence type="ECO:0000256" key="3">
    <source>
        <dbReference type="ARBA" id="ARBA00023163"/>
    </source>
</evidence>
<name>A0A087CIW2_9BIFI</name>
<dbReference type="Gene3D" id="3.40.1410.10">
    <property type="entry name" value="Chorismate lyase-like"/>
    <property type="match status" value="1"/>
</dbReference>
<dbReference type="InterPro" id="IPR036390">
    <property type="entry name" value="WH_DNA-bd_sf"/>
</dbReference>
<evidence type="ECO:0000313" key="6">
    <source>
        <dbReference type="Proteomes" id="UP000028984"/>
    </source>
</evidence>
<dbReference type="GO" id="GO:0003677">
    <property type="term" value="F:DNA binding"/>
    <property type="evidence" value="ECO:0007669"/>
    <property type="project" value="UniProtKB-KW"/>
</dbReference>
<keyword evidence="6" id="KW-1185">Reference proteome</keyword>
<dbReference type="FunFam" id="1.10.10.10:FF:000079">
    <property type="entry name" value="GntR family transcriptional regulator"/>
    <property type="match status" value="1"/>
</dbReference>
<dbReference type="PANTHER" id="PTHR44846:SF1">
    <property type="entry name" value="MANNOSYL-D-GLYCERATE TRANSPORT_METABOLISM SYSTEM REPRESSOR MNGR-RELATED"/>
    <property type="match status" value="1"/>
</dbReference>
<dbReference type="SUPFAM" id="SSF46785">
    <property type="entry name" value="Winged helix' DNA-binding domain"/>
    <property type="match status" value="1"/>
</dbReference>
<dbReference type="PRINTS" id="PR00035">
    <property type="entry name" value="HTHGNTR"/>
</dbReference>
<dbReference type="SMART" id="SM00345">
    <property type="entry name" value="HTH_GNTR"/>
    <property type="match status" value="1"/>
</dbReference>
<dbReference type="InterPro" id="IPR036388">
    <property type="entry name" value="WH-like_DNA-bd_sf"/>
</dbReference>
<dbReference type="CDD" id="cd07377">
    <property type="entry name" value="WHTH_GntR"/>
    <property type="match status" value="1"/>
</dbReference>
<dbReference type="RefSeq" id="WP_044090187.1">
    <property type="nucleotide sequence ID" value="NZ_JDUW01000020.1"/>
</dbReference>
<keyword evidence="2" id="KW-0238">DNA-binding</keyword>
<dbReference type="InterPro" id="IPR000524">
    <property type="entry name" value="Tscrpt_reg_HTH_GntR"/>
</dbReference>
<dbReference type="Gene3D" id="1.10.10.10">
    <property type="entry name" value="Winged helix-like DNA-binding domain superfamily/Winged helix DNA-binding domain"/>
    <property type="match status" value="1"/>
</dbReference>
<gene>
    <name evidence="5" type="ORF">BREU_2214</name>
</gene>
<dbReference type="InterPro" id="IPR028978">
    <property type="entry name" value="Chorismate_lyase_/UTRA_dom_sf"/>
</dbReference>
<organism evidence="5 6">
    <name type="scientific">Bifidobacterium reuteri DSM 23975</name>
    <dbReference type="NCBI Taxonomy" id="1437610"/>
    <lineage>
        <taxon>Bacteria</taxon>
        <taxon>Bacillati</taxon>
        <taxon>Actinomycetota</taxon>
        <taxon>Actinomycetes</taxon>
        <taxon>Bifidobacteriales</taxon>
        <taxon>Bifidobacteriaceae</taxon>
        <taxon>Bifidobacterium</taxon>
    </lineage>
</organism>
<proteinExistence type="predicted"/>
<accession>A0A087CIW2</accession>
<dbReference type="AlphaFoldDB" id="A0A087CIW2"/>
<dbReference type="GO" id="GO:0003700">
    <property type="term" value="F:DNA-binding transcription factor activity"/>
    <property type="evidence" value="ECO:0007669"/>
    <property type="project" value="InterPro"/>
</dbReference>
<dbReference type="GO" id="GO:0045892">
    <property type="term" value="P:negative regulation of DNA-templated transcription"/>
    <property type="evidence" value="ECO:0007669"/>
    <property type="project" value="TreeGrafter"/>
</dbReference>
<keyword evidence="1" id="KW-0805">Transcription regulation</keyword>
<dbReference type="Pfam" id="PF00392">
    <property type="entry name" value="GntR"/>
    <property type="match status" value="1"/>
</dbReference>
<evidence type="ECO:0000313" key="5">
    <source>
        <dbReference type="EMBL" id="KFI83212.1"/>
    </source>
</evidence>
<evidence type="ECO:0000256" key="1">
    <source>
        <dbReference type="ARBA" id="ARBA00023015"/>
    </source>
</evidence>
<evidence type="ECO:0000256" key="2">
    <source>
        <dbReference type="ARBA" id="ARBA00023125"/>
    </source>
</evidence>
<dbReference type="STRING" id="1437610.BREU_2214"/>
<dbReference type="InterPro" id="IPR050679">
    <property type="entry name" value="Bact_HTH_transcr_reg"/>
</dbReference>
<feature type="domain" description="HTH gntR-type" evidence="4">
    <location>
        <begin position="8"/>
        <end position="76"/>
    </location>
</feature>
<dbReference type="SMART" id="SM00866">
    <property type="entry name" value="UTRA"/>
    <property type="match status" value="1"/>
</dbReference>
<dbReference type="InterPro" id="IPR011663">
    <property type="entry name" value="UTRA"/>
</dbReference>
<dbReference type="PROSITE" id="PS50949">
    <property type="entry name" value="HTH_GNTR"/>
    <property type="match status" value="1"/>
</dbReference>
<dbReference type="Pfam" id="PF07702">
    <property type="entry name" value="UTRA"/>
    <property type="match status" value="1"/>
</dbReference>
<evidence type="ECO:0000259" key="4">
    <source>
        <dbReference type="PROSITE" id="PS50949"/>
    </source>
</evidence>
<protein>
    <submittedName>
        <fullName evidence="5">GntR family transcriptional regulator</fullName>
    </submittedName>
</protein>
<dbReference type="OrthoDB" id="8584262at2"/>
<dbReference type="Proteomes" id="UP000028984">
    <property type="component" value="Unassembled WGS sequence"/>
</dbReference>
<keyword evidence="3" id="KW-0804">Transcription</keyword>
<dbReference type="PANTHER" id="PTHR44846">
    <property type="entry name" value="MANNOSYL-D-GLYCERATE TRANSPORT/METABOLISM SYSTEM REPRESSOR MNGR-RELATED"/>
    <property type="match status" value="1"/>
</dbReference>
<sequence>MLQDDARIPMYAQLKASLLSGIASGAYAPGERIPAEPELGERYGVSRITVRKAIKELVDEGYLIKKQGKGTFVRRHVIDRKIEYVMGFTESLERAGYHASSEVLERKIIPADGNLADKLDISVGDDVLYIQRVRRGDGIPIMMENNYFPADRFGFLEHVDLSGSLYRLLSDEHDIHPINPKTTTLSMALADADLARQMNVVIGTPFFEIRTLICDQDDRPVHVGHQFYLGELYTFTL</sequence>
<reference evidence="5 6" key="1">
    <citation type="submission" date="2014-03" db="EMBL/GenBank/DDBJ databases">
        <title>Genomics of Bifidobacteria.</title>
        <authorList>
            <person name="Ventura M."/>
            <person name="Milani C."/>
            <person name="Lugli G.A."/>
        </authorList>
    </citation>
    <scope>NUCLEOTIDE SEQUENCE [LARGE SCALE GENOMIC DNA]</scope>
    <source>
        <strain evidence="5 6">DSM 23975</strain>
    </source>
</reference>
<dbReference type="eggNOG" id="COG2188">
    <property type="taxonomic scope" value="Bacteria"/>
</dbReference>
<dbReference type="SUPFAM" id="SSF64288">
    <property type="entry name" value="Chorismate lyase-like"/>
    <property type="match status" value="1"/>
</dbReference>
<comment type="caution">
    <text evidence="5">The sequence shown here is derived from an EMBL/GenBank/DDBJ whole genome shotgun (WGS) entry which is preliminary data.</text>
</comment>